<dbReference type="AlphaFoldDB" id="A0A2T0RD28"/>
<feature type="compositionally biased region" description="Low complexity" evidence="1">
    <location>
        <begin position="1"/>
        <end position="14"/>
    </location>
</feature>
<feature type="compositionally biased region" description="Low complexity" evidence="1">
    <location>
        <begin position="184"/>
        <end position="194"/>
    </location>
</feature>
<feature type="region of interest" description="Disordered" evidence="1">
    <location>
        <begin position="1"/>
        <end position="24"/>
    </location>
</feature>
<feature type="region of interest" description="Disordered" evidence="1">
    <location>
        <begin position="110"/>
        <end position="204"/>
    </location>
</feature>
<evidence type="ECO:0000313" key="2">
    <source>
        <dbReference type="EMBL" id="PRY19067.1"/>
    </source>
</evidence>
<comment type="caution">
    <text evidence="2">The sequence shown here is derived from an EMBL/GenBank/DDBJ whole genome shotgun (WGS) entry which is preliminary data.</text>
</comment>
<dbReference type="Proteomes" id="UP000239209">
    <property type="component" value="Unassembled WGS sequence"/>
</dbReference>
<feature type="region of interest" description="Disordered" evidence="1">
    <location>
        <begin position="55"/>
        <end position="79"/>
    </location>
</feature>
<feature type="compositionally biased region" description="Polar residues" evidence="1">
    <location>
        <begin position="318"/>
        <end position="360"/>
    </location>
</feature>
<protein>
    <submittedName>
        <fullName evidence="2">Uncharacterized protein</fullName>
    </submittedName>
</protein>
<proteinExistence type="predicted"/>
<name>A0A2T0RD28_9ACTN</name>
<evidence type="ECO:0000313" key="3">
    <source>
        <dbReference type="Proteomes" id="UP000239209"/>
    </source>
</evidence>
<sequence length="360" mass="36516">MSVRAASSAVAARSTGFSPQTGRRCREARRFLDRGSASSLAPAAGTTAGGTLTSCSATASEGAPVSASARAARACRRPRRKAGIPAYTAVRSMGCANRRAGPSVITSASTSAVTASSTSASGQSAVRDTTTGSSATPSTATARATATEERGRLCKRRTIWRITPTGGRRDSPDSVSSGDPERPAAASASTSCSSNGLPPVASKQAAANSGELAVPSITDTRRRVAASLSGASRTSVVSSEVLTPPSQSAAEPRSAGSRATASSAGVRSARAPRKLRNRSDGTSTQRASSTTRTRRRSPANSSRSLRSRPSRAAEATFGDSSTIRAGRTGSSSWATTPNGTSPSNSFPRAYNTQNPASAAR</sequence>
<organism evidence="2 3">
    <name type="scientific">Pseudosporangium ferrugineum</name>
    <dbReference type="NCBI Taxonomy" id="439699"/>
    <lineage>
        <taxon>Bacteria</taxon>
        <taxon>Bacillati</taxon>
        <taxon>Actinomycetota</taxon>
        <taxon>Actinomycetes</taxon>
        <taxon>Micromonosporales</taxon>
        <taxon>Micromonosporaceae</taxon>
        <taxon>Pseudosporangium</taxon>
    </lineage>
</organism>
<gene>
    <name evidence="2" type="ORF">CLV70_1396</name>
</gene>
<keyword evidence="3" id="KW-1185">Reference proteome</keyword>
<feature type="compositionally biased region" description="Polar residues" evidence="1">
    <location>
        <begin position="229"/>
        <end position="249"/>
    </location>
</feature>
<feature type="compositionally biased region" description="Low complexity" evidence="1">
    <location>
        <begin position="110"/>
        <end position="145"/>
    </location>
</feature>
<feature type="region of interest" description="Disordered" evidence="1">
    <location>
        <begin position="225"/>
        <end position="360"/>
    </location>
</feature>
<feature type="compositionally biased region" description="Low complexity" evidence="1">
    <location>
        <begin position="252"/>
        <end position="269"/>
    </location>
</feature>
<reference evidence="2 3" key="1">
    <citation type="submission" date="2018-03" db="EMBL/GenBank/DDBJ databases">
        <title>Genomic Encyclopedia of Archaeal and Bacterial Type Strains, Phase II (KMG-II): from individual species to whole genera.</title>
        <authorList>
            <person name="Goeker M."/>
        </authorList>
    </citation>
    <scope>NUCLEOTIDE SEQUENCE [LARGE SCALE GENOMIC DNA]</scope>
    <source>
        <strain evidence="2 3">DSM 45348</strain>
    </source>
</reference>
<dbReference type="EMBL" id="PVZG01000039">
    <property type="protein sequence ID" value="PRY19067.1"/>
    <property type="molecule type" value="Genomic_DNA"/>
</dbReference>
<evidence type="ECO:0000256" key="1">
    <source>
        <dbReference type="SAM" id="MobiDB-lite"/>
    </source>
</evidence>
<accession>A0A2T0RD28</accession>
<feature type="compositionally biased region" description="Low complexity" evidence="1">
    <location>
        <begin position="282"/>
        <end position="291"/>
    </location>
</feature>